<keyword evidence="9 10" id="KW-0472">Membrane</keyword>
<feature type="binding site" evidence="10">
    <location>
        <position position="51"/>
    </location>
    <ligand>
        <name>[4Fe-4S] cluster</name>
        <dbReference type="ChEBI" id="CHEBI:49883"/>
        <label>1</label>
    </ligand>
</feature>
<dbReference type="GO" id="GO:0009055">
    <property type="term" value="F:electron transfer activity"/>
    <property type="evidence" value="ECO:0007669"/>
    <property type="project" value="InterPro"/>
</dbReference>
<feature type="binding site" evidence="10">
    <location>
        <position position="148"/>
    </location>
    <ligand>
        <name>[4Fe-4S] cluster</name>
        <dbReference type="ChEBI" id="CHEBI:49883"/>
        <label>2</label>
    </ligand>
</feature>
<keyword evidence="14" id="KW-1185">Reference proteome</keyword>
<feature type="binding site" evidence="10">
    <location>
        <position position="76"/>
    </location>
    <ligand>
        <name>[4Fe-4S] cluster</name>
        <dbReference type="ChEBI" id="CHEBI:49883"/>
        <label>1</label>
    </ligand>
</feature>
<evidence type="ECO:0000313" key="14">
    <source>
        <dbReference type="Proteomes" id="UP000015620"/>
    </source>
</evidence>
<evidence type="ECO:0000256" key="7">
    <source>
        <dbReference type="ARBA" id="ARBA00023004"/>
    </source>
</evidence>
<sequence>MLMKIILLTLAVSLSLSLVLGFLLGIFKKIFYVETDKTVAAVRAVLPGANCGACGFPGCDGFAAAVAAGDAPVNGCPVGAAPVAQAVGKIMGVEASASAKVAVLTCQGSHEVCLDKCGYVGIKTCKAAKISINGTKECDWGCIGLGDCEYSCPFDAIHVNKASGLPEVDYEKCTGCGVCVAQCPQHVLSLISADLKGALALCSCRNPKKAQIMKNCKRGCIKCMKCEKNCPKEAIKVINGIPVVDYSLCDSCNKCVEGCPTKVLVLAQNKVTYSSCSACSGCKTA</sequence>
<keyword evidence="3 10" id="KW-0479">Metal-binding</keyword>
<dbReference type="Gene3D" id="1.10.15.40">
    <property type="entry name" value="Electron transport complex subunit B, putative Fe-S cluster"/>
    <property type="match status" value="1"/>
</dbReference>
<organism evidence="13 14">
    <name type="scientific">Treponema pedis str. T A4</name>
    <dbReference type="NCBI Taxonomy" id="1291379"/>
    <lineage>
        <taxon>Bacteria</taxon>
        <taxon>Pseudomonadati</taxon>
        <taxon>Spirochaetota</taxon>
        <taxon>Spirochaetia</taxon>
        <taxon>Spirochaetales</taxon>
        <taxon>Treponemataceae</taxon>
        <taxon>Treponema</taxon>
    </lineage>
</organism>
<dbReference type="Gene3D" id="3.30.70.20">
    <property type="match status" value="2"/>
</dbReference>
<comment type="function">
    <text evidence="10">Part of a membrane-bound complex that couples electron transfer with translocation of ions across the membrane.</text>
</comment>
<keyword evidence="2 10" id="KW-0004">4Fe-4S</keyword>
<feature type="domain" description="4Fe-4S ferredoxin-type" evidence="11">
    <location>
        <begin position="128"/>
        <end position="162"/>
    </location>
</feature>
<evidence type="ECO:0000256" key="2">
    <source>
        <dbReference type="ARBA" id="ARBA00022485"/>
    </source>
</evidence>
<keyword evidence="5 10" id="KW-1278">Translocase</keyword>
<keyword evidence="1 10" id="KW-0813">Transport</keyword>
<evidence type="ECO:0000313" key="13">
    <source>
        <dbReference type="EMBL" id="AGT44360.1"/>
    </source>
</evidence>
<dbReference type="SUPFAM" id="SSF54862">
    <property type="entry name" value="4Fe-4S ferredoxins"/>
    <property type="match status" value="2"/>
</dbReference>
<comment type="subcellular location">
    <subcellularLocation>
        <location evidence="10">Cell membrane</location>
    </subcellularLocation>
</comment>
<dbReference type="PROSITE" id="PS51656">
    <property type="entry name" value="4FE4S"/>
    <property type="match status" value="1"/>
</dbReference>
<keyword evidence="8 10" id="KW-0411">Iron-sulfur</keyword>
<comment type="subunit">
    <text evidence="10">The complex is composed of six subunits: RnfA, RnfB, RnfC, RnfD, RnfE and RnfG.</text>
</comment>
<feature type="binding site" evidence="10">
    <location>
        <position position="173"/>
    </location>
    <ligand>
        <name>[4Fe-4S] cluster</name>
        <dbReference type="ChEBI" id="CHEBI:49883"/>
        <label>3</label>
    </ligand>
</feature>
<dbReference type="PANTHER" id="PTHR43560:SF1">
    <property type="entry name" value="ION-TRANSLOCATING OXIDOREDUCTASE COMPLEX SUBUNIT B"/>
    <property type="match status" value="1"/>
</dbReference>
<feature type="domain" description="4Fe-4S ferredoxin-type" evidence="11">
    <location>
        <begin position="240"/>
        <end position="269"/>
    </location>
</feature>
<feature type="domain" description="4Fe-4S ferredoxin-type" evidence="11">
    <location>
        <begin position="164"/>
        <end position="193"/>
    </location>
</feature>
<feature type="binding site" evidence="10">
    <location>
        <position position="179"/>
    </location>
    <ligand>
        <name>[4Fe-4S] cluster</name>
        <dbReference type="ChEBI" id="CHEBI:49883"/>
        <label>3</label>
    </ligand>
</feature>
<evidence type="ECO:0000256" key="9">
    <source>
        <dbReference type="ARBA" id="ARBA00023136"/>
    </source>
</evidence>
<comment type="similarity">
    <text evidence="10">Belongs to the 4Fe4S bacterial-type ferredoxin family. RnfB subfamily.</text>
</comment>
<dbReference type="GO" id="GO:0051539">
    <property type="term" value="F:4 iron, 4 sulfur cluster binding"/>
    <property type="evidence" value="ECO:0007669"/>
    <property type="project" value="UniProtKB-UniRule"/>
</dbReference>
<dbReference type="HOGENOM" id="CLU_053470_0_0_12"/>
<evidence type="ECO:0000256" key="5">
    <source>
        <dbReference type="ARBA" id="ARBA00022967"/>
    </source>
</evidence>
<accession>S5ZVM8</accession>
<evidence type="ECO:0000259" key="11">
    <source>
        <dbReference type="PROSITE" id="PS51379"/>
    </source>
</evidence>
<dbReference type="InterPro" id="IPR007202">
    <property type="entry name" value="4Fe-4S_dom"/>
</dbReference>
<keyword evidence="7 10" id="KW-0408">Iron</keyword>
<dbReference type="CDD" id="cd10549">
    <property type="entry name" value="MtMvhB_like"/>
    <property type="match status" value="1"/>
</dbReference>
<dbReference type="InterPro" id="IPR010207">
    <property type="entry name" value="Elect_transpt_cplx_RnfB/RsxB"/>
</dbReference>
<comment type="cofactor">
    <cofactor evidence="10">
        <name>[4Fe-4S] cluster</name>
        <dbReference type="ChEBI" id="CHEBI:49883"/>
    </cofactor>
    <text evidence="10">Binds 3 [4Fe-4S] clusters.</text>
</comment>
<dbReference type="GO" id="GO:0005886">
    <property type="term" value="C:plasma membrane"/>
    <property type="evidence" value="ECO:0007669"/>
    <property type="project" value="UniProtKB-SubCell"/>
</dbReference>
<feature type="binding site" evidence="10">
    <location>
        <position position="152"/>
    </location>
    <ligand>
        <name>[4Fe-4S] cluster</name>
        <dbReference type="ChEBI" id="CHEBI:49883"/>
        <label>3</label>
    </ligand>
</feature>
<feature type="binding site" evidence="10">
    <location>
        <position position="176"/>
    </location>
    <ligand>
        <name>[4Fe-4S] cluster</name>
        <dbReference type="ChEBI" id="CHEBI:49883"/>
        <label>3</label>
    </ligand>
</feature>
<evidence type="ECO:0000256" key="3">
    <source>
        <dbReference type="ARBA" id="ARBA00022723"/>
    </source>
</evidence>
<dbReference type="PROSITE" id="PS51379">
    <property type="entry name" value="4FE4S_FER_2"/>
    <property type="match status" value="4"/>
</dbReference>
<dbReference type="PANTHER" id="PTHR43560">
    <property type="entry name" value="ION-TRANSLOCATING OXIDOREDUCTASE COMPLEX SUBUNIT B"/>
    <property type="match status" value="1"/>
</dbReference>
<dbReference type="EMBL" id="CP004120">
    <property type="protein sequence ID" value="AGT44360.1"/>
    <property type="molecule type" value="Genomic_DNA"/>
</dbReference>
<evidence type="ECO:0000256" key="1">
    <source>
        <dbReference type="ARBA" id="ARBA00022448"/>
    </source>
</evidence>
<dbReference type="InterPro" id="IPR017900">
    <property type="entry name" value="4Fe4S_Fe_S_CS"/>
</dbReference>
<dbReference type="GO" id="GO:0046872">
    <property type="term" value="F:metal ion binding"/>
    <property type="evidence" value="ECO:0007669"/>
    <property type="project" value="UniProtKB-KW"/>
</dbReference>
<feature type="binding site" evidence="10">
    <location>
        <position position="54"/>
    </location>
    <ligand>
        <name>[4Fe-4S] cluster</name>
        <dbReference type="ChEBI" id="CHEBI:49883"/>
        <label>1</label>
    </ligand>
</feature>
<name>S5ZVM8_9SPIR</name>
<feature type="binding site" evidence="10">
    <location>
        <position position="183"/>
    </location>
    <ligand>
        <name>[4Fe-4S] cluster</name>
        <dbReference type="ChEBI" id="CHEBI:49883"/>
        <label>2</label>
    </ligand>
</feature>
<keyword evidence="10" id="KW-1003">Cell membrane</keyword>
<dbReference type="HAMAP" id="MF_00463">
    <property type="entry name" value="RsxB_RnfB"/>
    <property type="match status" value="1"/>
</dbReference>
<feature type="binding site" evidence="10">
    <location>
        <position position="138"/>
    </location>
    <ligand>
        <name>[4Fe-4S] cluster</name>
        <dbReference type="ChEBI" id="CHEBI:49883"/>
        <label>2</label>
    </ligand>
</feature>
<dbReference type="Pfam" id="PF12837">
    <property type="entry name" value="Fer4_6"/>
    <property type="match status" value="1"/>
</dbReference>
<dbReference type="STRING" id="1291379.TPE_1886"/>
<evidence type="ECO:0000259" key="12">
    <source>
        <dbReference type="PROSITE" id="PS51656"/>
    </source>
</evidence>
<dbReference type="NCBIfam" id="TIGR01944">
    <property type="entry name" value="rnfB"/>
    <property type="match status" value="1"/>
</dbReference>
<dbReference type="InterPro" id="IPR017896">
    <property type="entry name" value="4Fe4S_Fe-S-bd"/>
</dbReference>
<feature type="domain" description="4Fe-4S ferredoxin-type" evidence="11">
    <location>
        <begin position="210"/>
        <end position="239"/>
    </location>
</feature>
<keyword evidence="6 10" id="KW-0249">Electron transport</keyword>
<reference evidence="13 14" key="1">
    <citation type="journal article" date="2013" name="PLoS ONE">
        <title>Genome-Wide Relatedness of Treponema pedis, from Gingiva and Necrotic Skin Lesions of Pigs, with the Human Oral Pathogen Treponema denticola.</title>
        <authorList>
            <person name="Svartstrom O."/>
            <person name="Mushtaq M."/>
            <person name="Pringle M."/>
            <person name="Segerman B."/>
        </authorList>
    </citation>
    <scope>NUCLEOTIDE SEQUENCE [LARGE SCALE GENOMIC DNA]</scope>
    <source>
        <strain evidence="13">T A4</strain>
    </source>
</reference>
<feature type="domain" description="4Fe-4S" evidence="12">
    <location>
        <begin position="34"/>
        <end position="93"/>
    </location>
</feature>
<gene>
    <name evidence="10" type="primary">rnfB</name>
    <name evidence="13" type="ORF">TPE_1886</name>
</gene>
<dbReference type="Proteomes" id="UP000015620">
    <property type="component" value="Chromosome"/>
</dbReference>
<comment type="caution">
    <text evidence="10">Lacks conserved residue(s) required for the propagation of feature annotation.</text>
</comment>
<feature type="binding site" evidence="10">
    <location>
        <position position="59"/>
    </location>
    <ligand>
        <name>[4Fe-4S] cluster</name>
        <dbReference type="ChEBI" id="CHEBI:49883"/>
        <label>1</label>
    </ligand>
</feature>
<evidence type="ECO:0000256" key="10">
    <source>
        <dbReference type="HAMAP-Rule" id="MF_00463"/>
    </source>
</evidence>
<dbReference type="KEGG" id="tped:TPE_1886"/>
<dbReference type="PATRIC" id="fig|1291379.3.peg.1859"/>
<feature type="binding site" evidence="10">
    <location>
        <position position="142"/>
    </location>
    <ligand>
        <name>[4Fe-4S] cluster</name>
        <dbReference type="ChEBI" id="CHEBI:49883"/>
        <label>2</label>
    </ligand>
</feature>
<protein>
    <recommendedName>
        <fullName evidence="10">Ion-translocating oxidoreductase complex subunit B</fullName>
        <ecNumber evidence="10">7.-.-.-</ecNumber>
    </recommendedName>
    <alternativeName>
        <fullName evidence="10">Rnf electron transport complex subunit B</fullName>
    </alternativeName>
</protein>
<keyword evidence="4 10" id="KW-0677">Repeat</keyword>
<evidence type="ECO:0000256" key="4">
    <source>
        <dbReference type="ARBA" id="ARBA00022737"/>
    </source>
</evidence>
<dbReference type="PROSITE" id="PS00198">
    <property type="entry name" value="4FE4S_FER_1"/>
    <property type="match status" value="3"/>
</dbReference>
<dbReference type="Pfam" id="PF04060">
    <property type="entry name" value="FeS"/>
    <property type="match status" value="1"/>
</dbReference>
<dbReference type="GO" id="GO:0022900">
    <property type="term" value="P:electron transport chain"/>
    <property type="evidence" value="ECO:0007669"/>
    <property type="project" value="UniProtKB-UniRule"/>
</dbReference>
<feature type="region of interest" description="Hydrophobic" evidence="10">
    <location>
        <begin position="1"/>
        <end position="28"/>
    </location>
</feature>
<dbReference type="AlphaFoldDB" id="S5ZVM8"/>
<dbReference type="InterPro" id="IPR050395">
    <property type="entry name" value="4Fe4S_Ferredoxin_RnfB"/>
</dbReference>
<proteinExistence type="inferred from homology"/>
<dbReference type="EC" id="7.-.-.-" evidence="10"/>
<dbReference type="Pfam" id="PF00037">
    <property type="entry name" value="Fer4"/>
    <property type="match status" value="1"/>
</dbReference>
<evidence type="ECO:0000256" key="6">
    <source>
        <dbReference type="ARBA" id="ARBA00022982"/>
    </source>
</evidence>
<evidence type="ECO:0000256" key="8">
    <source>
        <dbReference type="ARBA" id="ARBA00023014"/>
    </source>
</evidence>